<evidence type="ECO:0000313" key="2">
    <source>
        <dbReference type="Proteomes" id="UP000287651"/>
    </source>
</evidence>
<evidence type="ECO:0000313" key="1">
    <source>
        <dbReference type="EMBL" id="RRT37962.1"/>
    </source>
</evidence>
<name>A0A426XER4_ENSVE</name>
<comment type="caution">
    <text evidence="1">The sequence shown here is derived from an EMBL/GenBank/DDBJ whole genome shotgun (WGS) entry which is preliminary data.</text>
</comment>
<reference evidence="1 2" key="1">
    <citation type="journal article" date="2014" name="Agronomy (Basel)">
        <title>A Draft Genome Sequence for Ensete ventricosum, the Drought-Tolerant Tree Against Hunger.</title>
        <authorList>
            <person name="Harrison J."/>
            <person name="Moore K.A."/>
            <person name="Paszkiewicz K."/>
            <person name="Jones T."/>
            <person name="Grant M."/>
            <person name="Ambacheew D."/>
            <person name="Muzemil S."/>
            <person name="Studholme D.J."/>
        </authorList>
    </citation>
    <scope>NUCLEOTIDE SEQUENCE [LARGE SCALE GENOMIC DNA]</scope>
</reference>
<dbReference type="EMBL" id="AMZH03021684">
    <property type="protein sequence ID" value="RRT37962.1"/>
    <property type="molecule type" value="Genomic_DNA"/>
</dbReference>
<dbReference type="Proteomes" id="UP000287651">
    <property type="component" value="Unassembled WGS sequence"/>
</dbReference>
<sequence>MDAIDNDLKKRAVTKICRLSAGSSGSICGAGDRKCQGYRSVGGAGDRDGMAMDRLLRLIGDDDRDSRGRRRCGSGRRRRGSRCCREEVCVYNR</sequence>
<protein>
    <submittedName>
        <fullName evidence="1">Uncharacterized protein</fullName>
    </submittedName>
</protein>
<dbReference type="AlphaFoldDB" id="A0A426XER4"/>
<accession>A0A426XER4</accession>
<proteinExistence type="predicted"/>
<gene>
    <name evidence="1" type="ORF">B296_00042092</name>
</gene>
<organism evidence="1 2">
    <name type="scientific">Ensete ventricosum</name>
    <name type="common">Abyssinian banana</name>
    <name type="synonym">Musa ensete</name>
    <dbReference type="NCBI Taxonomy" id="4639"/>
    <lineage>
        <taxon>Eukaryota</taxon>
        <taxon>Viridiplantae</taxon>
        <taxon>Streptophyta</taxon>
        <taxon>Embryophyta</taxon>
        <taxon>Tracheophyta</taxon>
        <taxon>Spermatophyta</taxon>
        <taxon>Magnoliopsida</taxon>
        <taxon>Liliopsida</taxon>
        <taxon>Zingiberales</taxon>
        <taxon>Musaceae</taxon>
        <taxon>Ensete</taxon>
    </lineage>
</organism>